<comment type="caution">
    <text evidence="1">The sequence shown here is derived from an EMBL/GenBank/DDBJ whole genome shotgun (WGS) entry which is preliminary data.</text>
</comment>
<evidence type="ECO:0000313" key="2">
    <source>
        <dbReference type="Proteomes" id="UP000434101"/>
    </source>
</evidence>
<dbReference type="Proteomes" id="UP000434101">
    <property type="component" value="Unassembled WGS sequence"/>
</dbReference>
<dbReference type="InterPro" id="IPR055766">
    <property type="entry name" value="DUF7342"/>
</dbReference>
<sequence>MSSDSPDVWSDDMESEDRVRAVAEMLTQPRSASWVADQAHVNYKTARKYLTKLADDKRLVTTDRGQKTLYYPNPREQFFSEIGDLVDEHTKDDLTAELNAISSRIEEWQDEYNVEDADELRTTLDESLHVEERRERERVIDTWEYNQEMQTLIRHAIRLYDDLHQFTATHSPATSEATTNG</sequence>
<dbReference type="EMBL" id="WUYX01000026">
    <property type="protein sequence ID" value="MXV61850.1"/>
    <property type="molecule type" value="Genomic_DNA"/>
</dbReference>
<protein>
    <submittedName>
        <fullName evidence="1">ArsR family transcriptional regulator</fullName>
    </submittedName>
</protein>
<organism evidence="1 2">
    <name type="scientific">Natronorubrum halalkaliphilum</name>
    <dbReference type="NCBI Taxonomy" id="2691917"/>
    <lineage>
        <taxon>Archaea</taxon>
        <taxon>Methanobacteriati</taxon>
        <taxon>Methanobacteriota</taxon>
        <taxon>Stenosarchaea group</taxon>
        <taxon>Halobacteria</taxon>
        <taxon>Halobacteriales</taxon>
        <taxon>Natrialbaceae</taxon>
        <taxon>Natronorubrum</taxon>
    </lineage>
</organism>
<gene>
    <name evidence="1" type="ORF">GS429_07175</name>
</gene>
<keyword evidence="2" id="KW-1185">Reference proteome</keyword>
<dbReference type="OrthoDB" id="183382at2157"/>
<dbReference type="AlphaFoldDB" id="A0A6B0VJX8"/>
<dbReference type="RefSeq" id="WP_160064083.1">
    <property type="nucleotide sequence ID" value="NZ_WUYX01000026.1"/>
</dbReference>
<dbReference type="Pfam" id="PF24033">
    <property type="entry name" value="DUF7342"/>
    <property type="match status" value="1"/>
</dbReference>
<accession>A0A6B0VJX8</accession>
<dbReference type="SUPFAM" id="SSF46785">
    <property type="entry name" value="Winged helix' DNA-binding domain"/>
    <property type="match status" value="1"/>
</dbReference>
<name>A0A6B0VJX8_9EURY</name>
<reference evidence="1 2" key="1">
    <citation type="submission" date="2020-01" db="EMBL/GenBank/DDBJ databases">
        <title>Natronorubrum sp. JWXQ-INN 674 isolated from Inner Mongolia Autonomous Region of China.</title>
        <authorList>
            <person name="Xue Q."/>
        </authorList>
    </citation>
    <scope>NUCLEOTIDE SEQUENCE [LARGE SCALE GENOMIC DNA]</scope>
    <source>
        <strain evidence="1 2">JWXQ-INN-674</strain>
    </source>
</reference>
<proteinExistence type="predicted"/>
<dbReference type="InterPro" id="IPR036390">
    <property type="entry name" value="WH_DNA-bd_sf"/>
</dbReference>
<evidence type="ECO:0000313" key="1">
    <source>
        <dbReference type="EMBL" id="MXV61850.1"/>
    </source>
</evidence>